<evidence type="ECO:0000256" key="2">
    <source>
        <dbReference type="ARBA" id="ARBA00022448"/>
    </source>
</evidence>
<proteinExistence type="predicted"/>
<dbReference type="Pfam" id="PF04632">
    <property type="entry name" value="FUSC"/>
    <property type="match status" value="1"/>
</dbReference>
<evidence type="ECO:0000256" key="6">
    <source>
        <dbReference type="ARBA" id="ARBA00023136"/>
    </source>
</evidence>
<organism evidence="8 9">
    <name type="scientific">Acetobacter suratthaniensis</name>
    <dbReference type="NCBI Taxonomy" id="1502841"/>
    <lineage>
        <taxon>Bacteria</taxon>
        <taxon>Pseudomonadati</taxon>
        <taxon>Pseudomonadota</taxon>
        <taxon>Alphaproteobacteria</taxon>
        <taxon>Acetobacterales</taxon>
        <taxon>Acetobacteraceae</taxon>
        <taxon>Acetobacter</taxon>
    </lineage>
</organism>
<dbReference type="EMBL" id="JAFVMG010000012">
    <property type="protein sequence ID" value="MBO1328972.1"/>
    <property type="molecule type" value="Genomic_DNA"/>
</dbReference>
<evidence type="ECO:0000256" key="1">
    <source>
        <dbReference type="ARBA" id="ARBA00004651"/>
    </source>
</evidence>
<keyword evidence="4 7" id="KW-0812">Transmembrane</keyword>
<comment type="caution">
    <text evidence="8">The sequence shown here is derived from an EMBL/GenBank/DDBJ whole genome shotgun (WGS) entry which is preliminary data.</text>
</comment>
<keyword evidence="2" id="KW-0813">Transport</keyword>
<protein>
    <submittedName>
        <fullName evidence="8">FUSC family protein</fullName>
    </submittedName>
</protein>
<keyword evidence="3" id="KW-1003">Cell membrane</keyword>
<sequence length="756" mass="81864">MRPDPQATPHGLPAPAHWPSLSAGLLHLLGLTPFGNETRWKTFVATSAYAGRVFLSIGIAVFLAFLFQLQSPISAATTVMIVANPTVGAMVSKSLWRIIGTLIGATISVGIMAAFVQSPVLYFMALAVFVGIACAVATFLRYFRAYAAVLTGYTIVIIASPAFAEPEGIFLSAMSRLSAVTVGVVVTACVFMITSPRKPGSIMAGLGGAFRDTVRHAWLFHSAESSRTATVPADALDKLENAERTASLTSFRALPQPVYDSRSKLLAHMAGLAPAIEYAATDDPDMLARVRNLRLALSRLTGLIVSYHPYWLTLEEAGQETHDIHAQMADTLGRLLELTENPAWLEDPAPLTACLREALHALERLSHEPQPPAVLAALDNTRDTLVQMDLALHNLTSRAPVKSGAVILPYLDWFTALRNGARGTLIAMLAGLLWYVFHWSTGPLLIVYVVAASSLLSTAPSAAKASPMMAAGTALAVPMGFLCHTLALPRIDGYPLLWLALCLFLLPGVWFQFHPRYSLAAFGYAVFFTMMLSVNNPIVYDDLNLTNNWMTMCAACALLAVVFRVILPADHRLDAARLVSSLVRAVQHLANAPTRGGMQWVAWEGMQLQKISRLMMRLSFVPTGLDRQGYTDAAFTVLSLGRLIVRLRWNVTHAGLNPQARKALETAMQAFSTLRKNPAATAQALQHAAHQIESITTEEKGLVINRDRVVSCLEQAASIILAVPGFFHHRGPIHAAADPTMTQPAPPAIPVTLMPR</sequence>
<feature type="transmembrane region" description="Helical" evidence="7">
    <location>
        <begin position="493"/>
        <end position="510"/>
    </location>
</feature>
<comment type="subcellular location">
    <subcellularLocation>
        <location evidence="1">Cell membrane</location>
        <topology evidence="1">Multi-pass membrane protein</topology>
    </subcellularLocation>
</comment>
<feature type="transmembrane region" description="Helical" evidence="7">
    <location>
        <begin position="122"/>
        <end position="140"/>
    </location>
</feature>
<feature type="transmembrane region" description="Helical" evidence="7">
    <location>
        <begin position="145"/>
        <end position="163"/>
    </location>
</feature>
<evidence type="ECO:0000256" key="7">
    <source>
        <dbReference type="SAM" id="Phobius"/>
    </source>
</evidence>
<dbReference type="PANTHER" id="PTHR30509">
    <property type="entry name" value="P-HYDROXYBENZOIC ACID EFFLUX PUMP SUBUNIT-RELATED"/>
    <property type="match status" value="1"/>
</dbReference>
<feature type="transmembrane region" description="Helical" evidence="7">
    <location>
        <begin position="98"/>
        <end position="116"/>
    </location>
</feature>
<feature type="transmembrane region" description="Helical" evidence="7">
    <location>
        <begin position="469"/>
        <end position="487"/>
    </location>
</feature>
<evidence type="ECO:0000313" key="8">
    <source>
        <dbReference type="EMBL" id="MBO1328972.1"/>
    </source>
</evidence>
<keyword evidence="9" id="KW-1185">Reference proteome</keyword>
<evidence type="ECO:0000256" key="3">
    <source>
        <dbReference type="ARBA" id="ARBA00022475"/>
    </source>
</evidence>
<dbReference type="RefSeq" id="WP_207854849.1">
    <property type="nucleotide sequence ID" value="NZ_JAFVMG010000012.1"/>
</dbReference>
<dbReference type="InterPro" id="IPR006726">
    <property type="entry name" value="PHBA_efflux_AaeB/fusaric-R"/>
</dbReference>
<accession>A0ABS3LNP2</accession>
<evidence type="ECO:0000256" key="5">
    <source>
        <dbReference type="ARBA" id="ARBA00022989"/>
    </source>
</evidence>
<evidence type="ECO:0000256" key="4">
    <source>
        <dbReference type="ARBA" id="ARBA00022692"/>
    </source>
</evidence>
<feature type="transmembrane region" description="Helical" evidence="7">
    <location>
        <begin position="169"/>
        <end position="193"/>
    </location>
</feature>
<keyword evidence="5 7" id="KW-1133">Transmembrane helix</keyword>
<dbReference type="Proteomes" id="UP000664399">
    <property type="component" value="Unassembled WGS sequence"/>
</dbReference>
<gene>
    <name evidence="8" type="ORF">J2D75_10875</name>
</gene>
<feature type="transmembrane region" description="Helical" evidence="7">
    <location>
        <begin position="517"/>
        <end position="534"/>
    </location>
</feature>
<evidence type="ECO:0000313" key="9">
    <source>
        <dbReference type="Proteomes" id="UP000664399"/>
    </source>
</evidence>
<feature type="transmembrane region" description="Helical" evidence="7">
    <location>
        <begin position="549"/>
        <end position="567"/>
    </location>
</feature>
<reference evidence="8 9" key="1">
    <citation type="submission" date="2021-03" db="EMBL/GenBank/DDBJ databases">
        <title>The complete genome sequence of Acetobacter suratthaniensis TBRC 1719.</title>
        <authorList>
            <person name="Charoenyingcharoen P."/>
            <person name="Yukphan P."/>
        </authorList>
    </citation>
    <scope>NUCLEOTIDE SEQUENCE [LARGE SCALE GENOMIC DNA]</scope>
    <source>
        <strain evidence="8 9">TBRC 1719</strain>
    </source>
</reference>
<keyword evidence="6 7" id="KW-0472">Membrane</keyword>
<dbReference type="PANTHER" id="PTHR30509:SF9">
    <property type="entry name" value="MULTIDRUG RESISTANCE PROTEIN MDTO"/>
    <property type="match status" value="1"/>
</dbReference>
<feature type="transmembrane region" description="Helical" evidence="7">
    <location>
        <begin position="49"/>
        <end position="67"/>
    </location>
</feature>
<name>A0ABS3LNP2_9PROT</name>